<sequence>MKDNQWKQLDSVGIDHFRKIQHLLNTFYKEVGFHQKKELAYFKNRLVTEENVKIFIKKIRNGSEDNKYYEYLIYSEMILVGMRKECENWIHIDGIQVERDDLRGKGIIDHPAFEINCVTDLYKEYAFHATEDQIQKLKDLK</sequence>
<evidence type="ECO:0000313" key="2">
    <source>
        <dbReference type="Proteomes" id="UP001580391"/>
    </source>
</evidence>
<accession>A0ABV5BXF3</accession>
<organism evidence="1 2">
    <name type="scientific">Leptospira wolffii</name>
    <dbReference type="NCBI Taxonomy" id="409998"/>
    <lineage>
        <taxon>Bacteria</taxon>
        <taxon>Pseudomonadati</taxon>
        <taxon>Spirochaetota</taxon>
        <taxon>Spirochaetia</taxon>
        <taxon>Leptospirales</taxon>
        <taxon>Leptospiraceae</taxon>
        <taxon>Leptospira</taxon>
    </lineage>
</organism>
<keyword evidence="2" id="KW-1185">Reference proteome</keyword>
<dbReference type="NCBIfam" id="NF047513">
    <property type="entry name" value="LIC_13246_fam"/>
    <property type="match status" value="1"/>
</dbReference>
<gene>
    <name evidence="1" type="ORF">ACE5IX_19785</name>
</gene>
<reference evidence="1 2" key="1">
    <citation type="submission" date="2024-09" db="EMBL/GenBank/DDBJ databases">
        <title>Taxonomic and Genotyping Characterization of Leptospira Strains isolated from Multiple Sources in Colombia highlights the importance of intermediate species.</title>
        <authorList>
            <person name="Torres Higuera L."/>
            <person name="Rojas Tapias D."/>
            <person name="Jimenez Velasquez S."/>
            <person name="Renjifo Ibanez C."/>
        </authorList>
    </citation>
    <scope>NUCLEOTIDE SEQUENCE [LARGE SCALE GENOMIC DNA]</scope>
    <source>
        <strain evidence="1 2">Lep080</strain>
    </source>
</reference>
<protein>
    <submittedName>
        <fullName evidence="1">LIC_13246 family protein</fullName>
    </submittedName>
</protein>
<dbReference type="RefSeq" id="WP_375517871.1">
    <property type="nucleotide sequence ID" value="NZ_JBHILI010000034.1"/>
</dbReference>
<comment type="caution">
    <text evidence="1">The sequence shown here is derived from an EMBL/GenBank/DDBJ whole genome shotgun (WGS) entry which is preliminary data.</text>
</comment>
<dbReference type="Proteomes" id="UP001580391">
    <property type="component" value="Unassembled WGS sequence"/>
</dbReference>
<dbReference type="EMBL" id="JBHILJ010000035">
    <property type="protein sequence ID" value="MFB5738761.1"/>
    <property type="molecule type" value="Genomic_DNA"/>
</dbReference>
<proteinExistence type="predicted"/>
<name>A0ABV5BXF3_9LEPT</name>
<evidence type="ECO:0000313" key="1">
    <source>
        <dbReference type="EMBL" id="MFB5738761.1"/>
    </source>
</evidence>